<dbReference type="Gene3D" id="3.40.50.1820">
    <property type="entry name" value="alpha/beta hydrolase"/>
    <property type="match status" value="1"/>
</dbReference>
<dbReference type="SUPFAM" id="SSF53474">
    <property type="entry name" value="alpha/beta-Hydrolases"/>
    <property type="match status" value="1"/>
</dbReference>
<dbReference type="HOGENOM" id="CLU_020336_35_0_1"/>
<name>A0A060SB95_PYCCI</name>
<dbReference type="EMBL" id="CCBP010000101">
    <property type="protein sequence ID" value="CDO71496.1"/>
    <property type="molecule type" value="Genomic_DNA"/>
</dbReference>
<dbReference type="PANTHER" id="PTHR42977:SF3">
    <property type="entry name" value="AB HYDROLASE-1 DOMAIN-CONTAINING PROTEIN"/>
    <property type="match status" value="1"/>
</dbReference>
<dbReference type="InterPro" id="IPR051340">
    <property type="entry name" value="Haloalkane_dehalogenase"/>
</dbReference>
<evidence type="ECO:0000256" key="1">
    <source>
        <dbReference type="ARBA" id="ARBA00022801"/>
    </source>
</evidence>
<gene>
    <name evidence="3" type="ORF">BN946_scf184909.g90</name>
</gene>
<dbReference type="GO" id="GO:0004301">
    <property type="term" value="F:epoxide hydrolase activity"/>
    <property type="evidence" value="ECO:0007669"/>
    <property type="project" value="TreeGrafter"/>
</dbReference>
<dbReference type="InterPro" id="IPR029058">
    <property type="entry name" value="AB_hydrolase_fold"/>
</dbReference>
<dbReference type="STRING" id="5643.A0A060SB95"/>
<sequence>MSSVSSHVKTVNVDGGIELFYREAYPAAAKDPSALPVILLLHGFPTSSFQYRNLIPRLAEKYRVLAPDFPGYGFTIVPESRKYEYTFASLAQTTLAFLDALKVAKFAVYVFDYGAPTGFRIMLERPGAITAIISQNGNAYVEGLGQPFWSGPQKAWEDPSPANLKALEYLVNFETTKWQYTNGAPDPSSVPPETYHLDYYLMTRPGNAQIQLGYLVNYKTNIPLYPDFQKYFREHRPPTLAVWGRHDQIFVPPGAEAYKRDNPDAIVKLLDAGHFALETSLDEISSDILAFLAKNGI</sequence>
<keyword evidence="4" id="KW-1185">Reference proteome</keyword>
<evidence type="ECO:0000313" key="3">
    <source>
        <dbReference type="EMBL" id="CDO71496.1"/>
    </source>
</evidence>
<dbReference type="InterPro" id="IPR000639">
    <property type="entry name" value="Epox_hydrolase-like"/>
</dbReference>
<dbReference type="AlphaFoldDB" id="A0A060SB95"/>
<evidence type="ECO:0000259" key="2">
    <source>
        <dbReference type="Pfam" id="PF00561"/>
    </source>
</evidence>
<protein>
    <recommendedName>
        <fullName evidence="2">AB hydrolase-1 domain-containing protein</fullName>
    </recommendedName>
</protein>
<comment type="caution">
    <text evidence="3">The sequence shown here is derived from an EMBL/GenBank/DDBJ whole genome shotgun (WGS) entry which is preliminary data.</text>
</comment>
<keyword evidence="1" id="KW-0378">Hydrolase</keyword>
<proteinExistence type="predicted"/>
<dbReference type="OMA" id="MYVMDYG"/>
<reference evidence="3" key="1">
    <citation type="submission" date="2014-01" db="EMBL/GenBank/DDBJ databases">
        <title>The genome of the white-rot fungus Pycnoporus cinnabarinus: a basidiomycete model with a versatile arsenal for lignocellulosic biomass breakdown.</title>
        <authorList>
            <person name="Levasseur A."/>
            <person name="Lomascolo A."/>
            <person name="Ruiz-Duenas F.J."/>
            <person name="Uzan E."/>
            <person name="Piumi F."/>
            <person name="Kues U."/>
            <person name="Ram A.F.J."/>
            <person name="Murat C."/>
            <person name="Haon M."/>
            <person name="Benoit I."/>
            <person name="Arfi Y."/>
            <person name="Chevret D."/>
            <person name="Drula E."/>
            <person name="Kwon M.J."/>
            <person name="Gouret P."/>
            <person name="Lesage-Meessen L."/>
            <person name="Lombard V."/>
            <person name="Mariette J."/>
            <person name="Noirot C."/>
            <person name="Park J."/>
            <person name="Patyshakuliyeva A."/>
            <person name="Wieneger R.A.B."/>
            <person name="Wosten H.A.B."/>
            <person name="Martin F."/>
            <person name="Coutinho P.M."/>
            <person name="de Vries R."/>
            <person name="Martinez A.T."/>
            <person name="Klopp C."/>
            <person name="Pontarotti P."/>
            <person name="Henrissat B."/>
            <person name="Record E."/>
        </authorList>
    </citation>
    <scope>NUCLEOTIDE SEQUENCE [LARGE SCALE GENOMIC DNA]</scope>
    <source>
        <strain evidence="3">BRFM137</strain>
    </source>
</reference>
<dbReference type="PRINTS" id="PR00412">
    <property type="entry name" value="EPOXHYDRLASE"/>
</dbReference>
<organism evidence="3 4">
    <name type="scientific">Pycnoporus cinnabarinus</name>
    <name type="common">Cinnabar-red polypore</name>
    <name type="synonym">Trametes cinnabarina</name>
    <dbReference type="NCBI Taxonomy" id="5643"/>
    <lineage>
        <taxon>Eukaryota</taxon>
        <taxon>Fungi</taxon>
        <taxon>Dikarya</taxon>
        <taxon>Basidiomycota</taxon>
        <taxon>Agaricomycotina</taxon>
        <taxon>Agaricomycetes</taxon>
        <taxon>Polyporales</taxon>
        <taxon>Polyporaceae</taxon>
        <taxon>Trametes</taxon>
    </lineage>
</organism>
<accession>A0A060SB95</accession>
<dbReference type="PRINTS" id="PR00111">
    <property type="entry name" value="ABHYDROLASE"/>
</dbReference>
<dbReference type="OrthoDB" id="6431331at2759"/>
<evidence type="ECO:0000313" key="4">
    <source>
        <dbReference type="Proteomes" id="UP000029665"/>
    </source>
</evidence>
<dbReference type="Proteomes" id="UP000029665">
    <property type="component" value="Unassembled WGS sequence"/>
</dbReference>
<feature type="domain" description="AB hydrolase-1" evidence="2">
    <location>
        <begin position="36"/>
        <end position="279"/>
    </location>
</feature>
<dbReference type="PANTHER" id="PTHR42977">
    <property type="entry name" value="HYDROLASE-RELATED"/>
    <property type="match status" value="1"/>
</dbReference>
<dbReference type="InterPro" id="IPR000073">
    <property type="entry name" value="AB_hydrolase_1"/>
</dbReference>
<dbReference type="Pfam" id="PF00561">
    <property type="entry name" value="Abhydrolase_1"/>
    <property type="match status" value="1"/>
</dbReference>